<dbReference type="RefSeq" id="WP_379764677.1">
    <property type="nucleotide sequence ID" value="NZ_JBHSCL010000007.1"/>
</dbReference>
<reference evidence="7" key="1">
    <citation type="journal article" date="2019" name="Int. J. Syst. Evol. Microbiol.">
        <title>The Global Catalogue of Microorganisms (GCM) 10K type strain sequencing project: providing services to taxonomists for standard genome sequencing and annotation.</title>
        <authorList>
            <consortium name="The Broad Institute Genomics Platform"/>
            <consortium name="The Broad Institute Genome Sequencing Center for Infectious Disease"/>
            <person name="Wu L."/>
            <person name="Ma J."/>
        </authorList>
    </citation>
    <scope>NUCLEOTIDE SEQUENCE [LARGE SCALE GENOMIC DNA]</scope>
    <source>
        <strain evidence="7">CGMCC 1.15774</strain>
    </source>
</reference>
<keyword evidence="3" id="KW-0157">Chromophore</keyword>
<dbReference type="CDD" id="cd00130">
    <property type="entry name" value="PAS"/>
    <property type="match status" value="1"/>
</dbReference>
<dbReference type="PANTHER" id="PTHR47429:SF2">
    <property type="entry name" value="PROTEIN TWIN LOV 1"/>
    <property type="match status" value="1"/>
</dbReference>
<evidence type="ECO:0000256" key="3">
    <source>
        <dbReference type="ARBA" id="ARBA00022991"/>
    </source>
</evidence>
<evidence type="ECO:0000313" key="6">
    <source>
        <dbReference type="EMBL" id="MFC4220774.1"/>
    </source>
</evidence>
<dbReference type="InterPro" id="IPR000700">
    <property type="entry name" value="PAS-assoc_C"/>
</dbReference>
<dbReference type="InterPro" id="IPR035965">
    <property type="entry name" value="PAS-like_dom_sf"/>
</dbReference>
<sequence>MKARFYEEAVIQFYGNMKLGNSPISSMDFYASFFDSICRNLQDVKSLSSLSEKEKWKTPFPFRREILDKNHTVVVTDANVNIVYASQNMYLMNGYRPEEVVGKTPKIFQGKDTCPKTTQVISSAIKNKTPFEVMLVNYKKNGAPYQCKIKGAPIWDKDGKLVNFIAFEKEVA</sequence>
<dbReference type="EMBL" id="JBHSCL010000007">
    <property type="protein sequence ID" value="MFC4220774.1"/>
    <property type="molecule type" value="Genomic_DNA"/>
</dbReference>
<dbReference type="SUPFAM" id="SSF55785">
    <property type="entry name" value="PYP-like sensor domain (PAS domain)"/>
    <property type="match status" value="1"/>
</dbReference>
<dbReference type="Gene3D" id="3.30.450.20">
    <property type="entry name" value="PAS domain"/>
    <property type="match status" value="1"/>
</dbReference>
<keyword evidence="7" id="KW-1185">Reference proteome</keyword>
<organism evidence="6 7">
    <name type="scientific">Flagellimonas marina</name>
    <dbReference type="NCBI Taxonomy" id="1775168"/>
    <lineage>
        <taxon>Bacteria</taxon>
        <taxon>Pseudomonadati</taxon>
        <taxon>Bacteroidota</taxon>
        <taxon>Flavobacteriia</taxon>
        <taxon>Flavobacteriales</taxon>
        <taxon>Flavobacteriaceae</taxon>
        <taxon>Flagellimonas</taxon>
    </lineage>
</organism>
<comment type="caution">
    <text evidence="6">The sequence shown here is derived from an EMBL/GenBank/DDBJ whole genome shotgun (WGS) entry which is preliminary data.</text>
</comment>
<dbReference type="PROSITE" id="PS50112">
    <property type="entry name" value="PAS"/>
    <property type="match status" value="1"/>
</dbReference>
<feature type="domain" description="PAC" evidence="5">
    <location>
        <begin position="129"/>
        <end position="172"/>
    </location>
</feature>
<dbReference type="Proteomes" id="UP001595841">
    <property type="component" value="Unassembled WGS sequence"/>
</dbReference>
<evidence type="ECO:0000259" key="4">
    <source>
        <dbReference type="PROSITE" id="PS50112"/>
    </source>
</evidence>
<accession>A0ABV8PP70</accession>
<gene>
    <name evidence="6" type="ORF">ACFOWS_11545</name>
</gene>
<evidence type="ECO:0000256" key="1">
    <source>
        <dbReference type="ARBA" id="ARBA00022630"/>
    </source>
</evidence>
<dbReference type="InterPro" id="IPR000014">
    <property type="entry name" value="PAS"/>
</dbReference>
<dbReference type="PANTHER" id="PTHR47429">
    <property type="entry name" value="PROTEIN TWIN LOV 1"/>
    <property type="match status" value="1"/>
</dbReference>
<protein>
    <submittedName>
        <fullName evidence="6">PAS domain-containing protein</fullName>
    </submittedName>
</protein>
<dbReference type="NCBIfam" id="TIGR00229">
    <property type="entry name" value="sensory_box"/>
    <property type="match status" value="1"/>
</dbReference>
<dbReference type="PROSITE" id="PS50113">
    <property type="entry name" value="PAC"/>
    <property type="match status" value="1"/>
</dbReference>
<feature type="domain" description="PAS" evidence="4">
    <location>
        <begin position="73"/>
        <end position="128"/>
    </location>
</feature>
<evidence type="ECO:0000256" key="2">
    <source>
        <dbReference type="ARBA" id="ARBA00022643"/>
    </source>
</evidence>
<proteinExistence type="predicted"/>
<name>A0ABV8PP70_9FLAO</name>
<dbReference type="Pfam" id="PF13426">
    <property type="entry name" value="PAS_9"/>
    <property type="match status" value="1"/>
</dbReference>
<keyword evidence="1" id="KW-0285">Flavoprotein</keyword>
<evidence type="ECO:0000259" key="5">
    <source>
        <dbReference type="PROSITE" id="PS50113"/>
    </source>
</evidence>
<evidence type="ECO:0000313" key="7">
    <source>
        <dbReference type="Proteomes" id="UP001595841"/>
    </source>
</evidence>
<keyword evidence="2" id="KW-0288">FMN</keyword>